<feature type="region of interest" description="Disordered" evidence="1">
    <location>
        <begin position="101"/>
        <end position="124"/>
    </location>
</feature>
<proteinExistence type="predicted"/>
<evidence type="ECO:0000256" key="1">
    <source>
        <dbReference type="SAM" id="MobiDB-lite"/>
    </source>
</evidence>
<keyword evidence="3" id="KW-1185">Reference proteome</keyword>
<dbReference type="STRING" id="157652.A0A371GGE0"/>
<dbReference type="AlphaFoldDB" id="A0A371GGE0"/>
<evidence type="ECO:0000313" key="2">
    <source>
        <dbReference type="EMBL" id="RDX89604.1"/>
    </source>
</evidence>
<sequence>MAYGLPLSGDGGEKPQGRDLELARKHIASCILEIDYIRKYSGFLRANAHGMSEQSGDNTTIPGCQPMGFDASLNCRLSTPIPPLAIKSIAAGAAAIALERSGGGPRRRRRSVVDRSRGSCGGAERPRQCQIATVLFSQGEKSKMPLLFKTFLLSSPPPSCVFSSVTGDVFRSASFSDDVFRLLLRRRFPATYSGHIPVTSLLNFSAQFSGEILRIAAIPLSQFRGRPLRSAIRD</sequence>
<gene>
    <name evidence="2" type="ORF">CR513_28652</name>
</gene>
<feature type="non-terminal residue" evidence="2">
    <location>
        <position position="1"/>
    </location>
</feature>
<protein>
    <submittedName>
        <fullName evidence="2">Uncharacterized protein</fullName>
    </submittedName>
</protein>
<name>A0A371GGE0_MUCPR</name>
<dbReference type="Proteomes" id="UP000257109">
    <property type="component" value="Unassembled WGS sequence"/>
</dbReference>
<accession>A0A371GGE0</accession>
<organism evidence="2 3">
    <name type="scientific">Mucuna pruriens</name>
    <name type="common">Velvet bean</name>
    <name type="synonym">Dolichos pruriens</name>
    <dbReference type="NCBI Taxonomy" id="157652"/>
    <lineage>
        <taxon>Eukaryota</taxon>
        <taxon>Viridiplantae</taxon>
        <taxon>Streptophyta</taxon>
        <taxon>Embryophyta</taxon>
        <taxon>Tracheophyta</taxon>
        <taxon>Spermatophyta</taxon>
        <taxon>Magnoliopsida</taxon>
        <taxon>eudicotyledons</taxon>
        <taxon>Gunneridae</taxon>
        <taxon>Pentapetalae</taxon>
        <taxon>rosids</taxon>
        <taxon>fabids</taxon>
        <taxon>Fabales</taxon>
        <taxon>Fabaceae</taxon>
        <taxon>Papilionoideae</taxon>
        <taxon>50 kb inversion clade</taxon>
        <taxon>NPAAA clade</taxon>
        <taxon>indigoferoid/millettioid clade</taxon>
        <taxon>Phaseoleae</taxon>
        <taxon>Mucuna</taxon>
    </lineage>
</organism>
<dbReference type="EMBL" id="QJKJ01005626">
    <property type="protein sequence ID" value="RDX89604.1"/>
    <property type="molecule type" value="Genomic_DNA"/>
</dbReference>
<comment type="caution">
    <text evidence="2">The sequence shown here is derived from an EMBL/GenBank/DDBJ whole genome shotgun (WGS) entry which is preliminary data.</text>
</comment>
<evidence type="ECO:0000313" key="3">
    <source>
        <dbReference type="Proteomes" id="UP000257109"/>
    </source>
</evidence>
<dbReference type="OrthoDB" id="269405at2759"/>
<reference evidence="2" key="1">
    <citation type="submission" date="2018-05" db="EMBL/GenBank/DDBJ databases">
        <title>Draft genome of Mucuna pruriens seed.</title>
        <authorList>
            <person name="Nnadi N.E."/>
            <person name="Vos R."/>
            <person name="Hasami M.H."/>
            <person name="Devisetty U.K."/>
            <person name="Aguiy J.C."/>
        </authorList>
    </citation>
    <scope>NUCLEOTIDE SEQUENCE [LARGE SCALE GENOMIC DNA]</scope>
    <source>
        <strain evidence="2">JCA_2017</strain>
    </source>
</reference>